<sequence length="143" mass="15880">MRCPKSTEWKTLKYLRTFPEQTSGTLGGNFIQGLPDKPPVVCKDNSTRGKYLVTSNAGDSLYFLYHPLLSPAHSTNVEVLLRIRPGLGNFQCLYNPLTFSSAFFKPCYFYFKHSHPSQDGQMDGPATGDLLLIAKVEKASGLS</sequence>
<reference evidence="1" key="1">
    <citation type="submission" date="2019-04" db="EMBL/GenBank/DDBJ databases">
        <title>Genome assembly of Zosterops borbonicus 15179.</title>
        <authorList>
            <person name="Leroy T."/>
            <person name="Anselmetti Y."/>
            <person name="Tilak M.-K."/>
            <person name="Nabholz B."/>
        </authorList>
    </citation>
    <scope>NUCLEOTIDE SEQUENCE</scope>
    <source>
        <strain evidence="1">HGM_15179</strain>
        <tissue evidence="1">Muscle</tissue>
    </source>
</reference>
<organism evidence="1 2">
    <name type="scientific">Zosterops borbonicus</name>
    <dbReference type="NCBI Taxonomy" id="364589"/>
    <lineage>
        <taxon>Eukaryota</taxon>
        <taxon>Metazoa</taxon>
        <taxon>Chordata</taxon>
        <taxon>Craniata</taxon>
        <taxon>Vertebrata</taxon>
        <taxon>Euteleostomi</taxon>
        <taxon>Archelosauria</taxon>
        <taxon>Archosauria</taxon>
        <taxon>Dinosauria</taxon>
        <taxon>Saurischia</taxon>
        <taxon>Theropoda</taxon>
        <taxon>Coelurosauria</taxon>
        <taxon>Aves</taxon>
        <taxon>Neognathae</taxon>
        <taxon>Neoaves</taxon>
        <taxon>Telluraves</taxon>
        <taxon>Australaves</taxon>
        <taxon>Passeriformes</taxon>
        <taxon>Sylvioidea</taxon>
        <taxon>Zosteropidae</taxon>
        <taxon>Zosterops</taxon>
    </lineage>
</organism>
<dbReference type="AlphaFoldDB" id="A0A8K1GQN5"/>
<evidence type="ECO:0000313" key="2">
    <source>
        <dbReference type="Proteomes" id="UP000796761"/>
    </source>
</evidence>
<accession>A0A8K1GQN5</accession>
<dbReference type="EMBL" id="SWJQ01000084">
    <property type="protein sequence ID" value="TRZ22977.1"/>
    <property type="molecule type" value="Genomic_DNA"/>
</dbReference>
<protein>
    <submittedName>
        <fullName evidence="1">Uncharacterized protein</fullName>
    </submittedName>
</protein>
<evidence type="ECO:0000313" key="1">
    <source>
        <dbReference type="EMBL" id="TRZ22977.1"/>
    </source>
</evidence>
<dbReference type="Proteomes" id="UP000796761">
    <property type="component" value="Unassembled WGS sequence"/>
</dbReference>
<name>A0A8K1GQN5_9PASS</name>
<proteinExistence type="predicted"/>
<gene>
    <name evidence="1" type="ORF">HGM15179_004119</name>
</gene>
<comment type="caution">
    <text evidence="1">The sequence shown here is derived from an EMBL/GenBank/DDBJ whole genome shotgun (WGS) entry which is preliminary data.</text>
</comment>
<keyword evidence="2" id="KW-1185">Reference proteome</keyword>